<feature type="transmembrane region" description="Helical" evidence="8">
    <location>
        <begin position="151"/>
        <end position="174"/>
    </location>
</feature>
<dbReference type="STRING" id="380248.SAMN05216251_102544"/>
<keyword evidence="11" id="KW-1185">Reference proteome</keyword>
<keyword evidence="4" id="KW-0547">Nucleotide-binding</keyword>
<dbReference type="InterPro" id="IPR043760">
    <property type="entry name" value="PycTM_dom"/>
</dbReference>
<dbReference type="Proteomes" id="UP000199323">
    <property type="component" value="Unassembled WGS sequence"/>
</dbReference>
<evidence type="ECO:0000256" key="1">
    <source>
        <dbReference type="ARBA" id="ARBA00004236"/>
    </source>
</evidence>
<evidence type="ECO:0000256" key="7">
    <source>
        <dbReference type="ARBA" id="ARBA00023136"/>
    </source>
</evidence>
<organism evidence="10 11">
    <name type="scientific">Actinacidiphila alni</name>
    <dbReference type="NCBI Taxonomy" id="380248"/>
    <lineage>
        <taxon>Bacteria</taxon>
        <taxon>Bacillati</taxon>
        <taxon>Actinomycetota</taxon>
        <taxon>Actinomycetes</taxon>
        <taxon>Kitasatosporales</taxon>
        <taxon>Streptomycetaceae</taxon>
        <taxon>Actinacidiphila</taxon>
    </lineage>
</organism>
<name>A0A1I1ZU19_9ACTN</name>
<dbReference type="OrthoDB" id="4232093at2"/>
<feature type="domain" description="Pycsar effector protein" evidence="9">
    <location>
        <begin position="19"/>
        <end position="169"/>
    </location>
</feature>
<keyword evidence="6" id="KW-0051">Antiviral defense</keyword>
<evidence type="ECO:0000259" key="9">
    <source>
        <dbReference type="Pfam" id="PF18967"/>
    </source>
</evidence>
<keyword evidence="2" id="KW-1003">Cell membrane</keyword>
<feature type="transmembrane region" description="Helical" evidence="8">
    <location>
        <begin position="71"/>
        <end position="92"/>
    </location>
</feature>
<keyword evidence="3 8" id="KW-0812">Transmembrane</keyword>
<reference evidence="10 11" key="1">
    <citation type="submission" date="2016-10" db="EMBL/GenBank/DDBJ databases">
        <authorList>
            <person name="de Groot N.N."/>
        </authorList>
    </citation>
    <scope>NUCLEOTIDE SEQUENCE [LARGE SCALE GENOMIC DNA]</scope>
    <source>
        <strain evidence="10 11">CGMCC 4.3510</strain>
    </source>
</reference>
<evidence type="ECO:0000313" key="11">
    <source>
        <dbReference type="Proteomes" id="UP000199323"/>
    </source>
</evidence>
<dbReference type="RefSeq" id="WP_093712172.1">
    <property type="nucleotide sequence ID" value="NZ_FONG01000002.1"/>
</dbReference>
<dbReference type="AlphaFoldDB" id="A0A1I1ZU19"/>
<evidence type="ECO:0000256" key="5">
    <source>
        <dbReference type="ARBA" id="ARBA00022989"/>
    </source>
</evidence>
<evidence type="ECO:0000313" key="10">
    <source>
        <dbReference type="EMBL" id="SFE34030.1"/>
    </source>
</evidence>
<accession>A0A1I1ZU19</accession>
<evidence type="ECO:0000256" key="3">
    <source>
        <dbReference type="ARBA" id="ARBA00022692"/>
    </source>
</evidence>
<evidence type="ECO:0000256" key="8">
    <source>
        <dbReference type="SAM" id="Phobius"/>
    </source>
</evidence>
<feature type="transmembrane region" description="Helical" evidence="8">
    <location>
        <begin position="37"/>
        <end position="56"/>
    </location>
</feature>
<dbReference type="Pfam" id="PF18967">
    <property type="entry name" value="PycTM"/>
    <property type="match status" value="1"/>
</dbReference>
<proteinExistence type="predicted"/>
<evidence type="ECO:0000256" key="2">
    <source>
        <dbReference type="ARBA" id="ARBA00022475"/>
    </source>
</evidence>
<keyword evidence="7 8" id="KW-0472">Membrane</keyword>
<dbReference type="GO" id="GO:0051607">
    <property type="term" value="P:defense response to virus"/>
    <property type="evidence" value="ECO:0007669"/>
    <property type="project" value="UniProtKB-KW"/>
</dbReference>
<keyword evidence="5 8" id="KW-1133">Transmembrane helix</keyword>
<evidence type="ECO:0000256" key="6">
    <source>
        <dbReference type="ARBA" id="ARBA00023118"/>
    </source>
</evidence>
<dbReference type="GO" id="GO:0005886">
    <property type="term" value="C:plasma membrane"/>
    <property type="evidence" value="ECO:0007669"/>
    <property type="project" value="UniProtKB-SubCell"/>
</dbReference>
<sequence>MTDRHRARNGARDADTELLRVLTAETREELSRADGKAGLVLSCLGAALAALLGVLSTGKAAPGSYSLLPQVLFWSGCAFWVAALLLLGLAILPRPGRTGLSTGHYFAEIDSIPSTGSLHETLRRTDLRERDLRQILRLSRIVVIKYRCVRYGMLCSVAFLLFTATGLTLGVAGWPR</sequence>
<dbReference type="EMBL" id="FONG01000002">
    <property type="protein sequence ID" value="SFE34030.1"/>
    <property type="molecule type" value="Genomic_DNA"/>
</dbReference>
<gene>
    <name evidence="10" type="ORF">SAMN05216251_102544</name>
</gene>
<comment type="subcellular location">
    <subcellularLocation>
        <location evidence="1">Cell membrane</location>
    </subcellularLocation>
</comment>
<dbReference type="GO" id="GO:0000166">
    <property type="term" value="F:nucleotide binding"/>
    <property type="evidence" value="ECO:0007669"/>
    <property type="project" value="UniProtKB-KW"/>
</dbReference>
<evidence type="ECO:0000256" key="4">
    <source>
        <dbReference type="ARBA" id="ARBA00022741"/>
    </source>
</evidence>
<protein>
    <recommendedName>
        <fullName evidence="9">Pycsar effector protein domain-containing protein</fullName>
    </recommendedName>
</protein>